<name>B5HC35_STRE2</name>
<evidence type="ECO:0008006" key="3">
    <source>
        <dbReference type="Google" id="ProtNLM"/>
    </source>
</evidence>
<reference evidence="2" key="2">
    <citation type="submission" date="2009-10" db="EMBL/GenBank/DDBJ databases">
        <title>The genome sequence of Streptomyces pristinaespiralis strain ATCC 25486.</title>
        <authorList>
            <consortium name="The Broad Institute Genome Sequencing Platform"/>
            <consortium name="Broad Institute Microbial Sequencing Center"/>
            <person name="Fischbach M."/>
            <person name="Godfrey P."/>
            <person name="Ward D."/>
            <person name="Young S."/>
            <person name="Zeng Q."/>
            <person name="Koehrsen M."/>
            <person name="Alvarado L."/>
            <person name="Berlin A.M."/>
            <person name="Bochicchio J."/>
            <person name="Borenstein D."/>
            <person name="Chapman S.B."/>
            <person name="Chen Z."/>
            <person name="Engels R."/>
            <person name="Freedman E."/>
            <person name="Gellesch M."/>
            <person name="Goldberg J."/>
            <person name="Griggs A."/>
            <person name="Gujja S."/>
            <person name="Heilman E.R."/>
            <person name="Heiman D.I."/>
            <person name="Hepburn T.A."/>
            <person name="Howarth C."/>
            <person name="Jen D."/>
            <person name="Larson L."/>
            <person name="Lewis B."/>
            <person name="Mehta T."/>
            <person name="Park D."/>
            <person name="Pearson M."/>
            <person name="Richards J."/>
            <person name="Roberts A."/>
            <person name="Saif S."/>
            <person name="Shea T.D."/>
            <person name="Shenoy N."/>
            <person name="Sisk P."/>
            <person name="Stolte C."/>
            <person name="Sykes S.N."/>
            <person name="Thomson T."/>
            <person name="Walk T."/>
            <person name="White J."/>
            <person name="Yandava C."/>
            <person name="Straight P."/>
            <person name="Clardy J."/>
            <person name="Hung D."/>
            <person name="Kolter R."/>
            <person name="Mekalanos J."/>
            <person name="Walker S."/>
            <person name="Walsh C.T."/>
            <person name="Wieland-Brown L.C."/>
            <person name="Haas B."/>
            <person name="Nusbaum C."/>
            <person name="Birren B."/>
        </authorList>
    </citation>
    <scope>NUCLEOTIDE SEQUENCE [LARGE SCALE GENOMIC DNA]</scope>
    <source>
        <strain evidence="2">ATCC 25486 / DSM 40338 / CBS 914.69 / JCM 4507 / NBRC 13074 / NRRL 2958 / 5647</strain>
    </source>
</reference>
<dbReference type="InterPro" id="IPR024747">
    <property type="entry name" value="Pyridox_Oxase-rel"/>
</dbReference>
<dbReference type="Pfam" id="PF12900">
    <property type="entry name" value="Pyridox_ox_2"/>
    <property type="match status" value="1"/>
</dbReference>
<dbReference type="eggNOG" id="COG3467">
    <property type="taxonomic scope" value="Bacteria"/>
</dbReference>
<accession>B5HC35</accession>
<organism evidence="1 2">
    <name type="scientific">Streptomyces pristinaespiralis (strain ATCC 25486 / DSM 40338 / CBS 914.69 / JCM 4507 / KCC S-0507 / NBRC 13074 / NRRL 2958 / 5647)</name>
    <dbReference type="NCBI Taxonomy" id="457429"/>
    <lineage>
        <taxon>Bacteria</taxon>
        <taxon>Bacillati</taxon>
        <taxon>Actinomycetota</taxon>
        <taxon>Actinomycetes</taxon>
        <taxon>Kitasatosporales</taxon>
        <taxon>Streptomycetaceae</taxon>
        <taxon>Streptomyces</taxon>
    </lineage>
</organism>
<dbReference type="InterPro" id="IPR012349">
    <property type="entry name" value="Split_barrel_FMN-bd"/>
</dbReference>
<protein>
    <recommendedName>
        <fullName evidence="3">Lpp-LpqN domain-containing protein</fullName>
    </recommendedName>
</protein>
<evidence type="ECO:0000313" key="1">
    <source>
        <dbReference type="EMBL" id="EDY64396.1"/>
    </source>
</evidence>
<gene>
    <name evidence="1" type="ORF">SSDG_03014</name>
</gene>
<dbReference type="EMBL" id="CM000950">
    <property type="protein sequence ID" value="EDY64396.1"/>
    <property type="molecule type" value="Genomic_DNA"/>
</dbReference>
<dbReference type="SUPFAM" id="SSF50475">
    <property type="entry name" value="FMN-binding split barrel"/>
    <property type="match status" value="1"/>
</dbReference>
<proteinExistence type="predicted"/>
<evidence type="ECO:0000313" key="2">
    <source>
        <dbReference type="Proteomes" id="UP000002805"/>
    </source>
</evidence>
<sequence>MDVMSSEELRAIELLSRVRYGVLVTSLRAMPVLVPARHVLADGRVLLRLQATGDGVRAGCGSVVAYGADNLNSGSAALWSVQFTGTAETVRPTDEELARFGPRPQRVDGENFRPAYLCVEPHFATLHTLHDSAGHSAQHAE</sequence>
<dbReference type="Proteomes" id="UP000002805">
    <property type="component" value="Chromosome"/>
</dbReference>
<dbReference type="Gene3D" id="2.30.110.10">
    <property type="entry name" value="Electron Transport, Fmn-binding Protein, Chain A"/>
    <property type="match status" value="1"/>
</dbReference>
<dbReference type="AlphaFoldDB" id="B5HC35"/>
<dbReference type="HOGENOM" id="CLU_120982_1_0_11"/>
<keyword evidence="2" id="KW-1185">Reference proteome</keyword>
<reference evidence="2" key="1">
    <citation type="submission" date="2008-02" db="EMBL/GenBank/DDBJ databases">
        <authorList>
            <consortium name="The Broad Institute Genome Sequencing Platform"/>
            <person name="Fischbach M."/>
            <person name="Ward D."/>
            <person name="Young S."/>
            <person name="Jaffe D."/>
            <person name="Gnerre S."/>
            <person name="Berlin A."/>
            <person name="Heiman D."/>
            <person name="Hepburn T."/>
            <person name="Sykes S."/>
            <person name="Alvarado L."/>
            <person name="Kodira C.D."/>
            <person name="Straight P."/>
            <person name="Clardy J."/>
            <person name="Hung D."/>
            <person name="Kolter R."/>
            <person name="Mekalanos J."/>
            <person name="Walker S."/>
            <person name="Walsh C.T."/>
            <person name="Lander E."/>
            <person name="Galagan J."/>
            <person name="Nusbaum C."/>
            <person name="Birren B."/>
        </authorList>
    </citation>
    <scope>NUCLEOTIDE SEQUENCE [LARGE SCALE GENOMIC DNA]</scope>
    <source>
        <strain evidence="2">ATCC 25486 / DSM 40338 / CBS 914.69 / JCM 4507 / NBRC 13074 / NRRL 2958 / 5647</strain>
    </source>
</reference>